<comment type="caution">
    <text evidence="1">The sequence shown here is derived from an EMBL/GenBank/DDBJ whole genome shotgun (WGS) entry which is preliminary data.</text>
</comment>
<sequence>MGFAKDLYRSVLRVLPEKPALYLIYFRGYQKILNLKNPQYFGEKIQWLKLYGHLDELSDYVDKYAVREFVAKTVGDKYLNQLYGVYNNPDEIDYEKLPKRFVLKCTNGSGAVLICKDKDNLNKTEAAETMNRWLKDDFYKMKKEPQYKNVKNRIIAEEYLEDESGALRDYKFYCYDGEPLYYGVFTDRYTDETVDMYDMAGNKLEGIINGGVKNSDYILPQGDNFPEMIEVVRKLARQFQFVRVDLYMANNNIYFGELTFTDGAGSDPFTPRSFDLEMAKRIKLGRVLQNK</sequence>
<reference evidence="1 2" key="1">
    <citation type="submission" date="2018-08" db="EMBL/GenBank/DDBJ databases">
        <title>A genome reference for cultivated species of the human gut microbiota.</title>
        <authorList>
            <person name="Zou Y."/>
            <person name="Xue W."/>
            <person name="Luo G."/>
        </authorList>
    </citation>
    <scope>NUCLEOTIDE SEQUENCE [LARGE SCALE GENOMIC DNA]</scope>
    <source>
        <strain evidence="1 2">AF32-8AC</strain>
    </source>
</reference>
<dbReference type="InterPro" id="IPR029465">
    <property type="entry name" value="ATPgrasp_TupA"/>
</dbReference>
<dbReference type="RefSeq" id="WP_158403698.1">
    <property type="nucleotide sequence ID" value="NZ_QVER01000017.1"/>
</dbReference>
<dbReference type="AlphaFoldDB" id="A0A3E2TZS3"/>
<dbReference type="GO" id="GO:0016740">
    <property type="term" value="F:transferase activity"/>
    <property type="evidence" value="ECO:0007669"/>
    <property type="project" value="UniProtKB-KW"/>
</dbReference>
<dbReference type="Pfam" id="PF14305">
    <property type="entry name" value="ATPgrasp_TupA"/>
    <property type="match status" value="1"/>
</dbReference>
<accession>A0A3E2TZS3</accession>
<evidence type="ECO:0000313" key="1">
    <source>
        <dbReference type="EMBL" id="RGB88222.1"/>
    </source>
</evidence>
<dbReference type="EMBL" id="QVER01000017">
    <property type="protein sequence ID" value="RGB88222.1"/>
    <property type="molecule type" value="Genomic_DNA"/>
</dbReference>
<name>A0A3E2TZS3_9FIRM</name>
<evidence type="ECO:0000313" key="2">
    <source>
        <dbReference type="Proteomes" id="UP000260991"/>
    </source>
</evidence>
<dbReference type="Proteomes" id="UP000260991">
    <property type="component" value="Unassembled WGS sequence"/>
</dbReference>
<gene>
    <name evidence="1" type="ORF">DWZ46_12250</name>
</gene>
<proteinExistence type="predicted"/>
<organism evidence="1 2">
    <name type="scientific">Faecalibacterium prausnitzii</name>
    <dbReference type="NCBI Taxonomy" id="853"/>
    <lineage>
        <taxon>Bacteria</taxon>
        <taxon>Bacillati</taxon>
        <taxon>Bacillota</taxon>
        <taxon>Clostridia</taxon>
        <taxon>Eubacteriales</taxon>
        <taxon>Oscillospiraceae</taxon>
        <taxon>Faecalibacterium</taxon>
    </lineage>
</organism>
<keyword evidence="1" id="KW-0808">Transferase</keyword>
<protein>
    <submittedName>
        <fullName evidence="1">Glycosyl transferase</fullName>
    </submittedName>
</protein>